<dbReference type="InterPro" id="IPR001650">
    <property type="entry name" value="Helicase_C-like"/>
</dbReference>
<dbReference type="Pfam" id="PF00270">
    <property type="entry name" value="DEAD"/>
    <property type="match status" value="1"/>
</dbReference>
<evidence type="ECO:0000256" key="2">
    <source>
        <dbReference type="ARBA" id="ARBA00022801"/>
    </source>
</evidence>
<dbReference type="GO" id="GO:0016787">
    <property type="term" value="F:hydrolase activity"/>
    <property type="evidence" value="ECO:0007669"/>
    <property type="project" value="UniProtKB-KW"/>
</dbReference>
<keyword evidence="4" id="KW-0067">ATP-binding</keyword>
<dbReference type="PROSITE" id="PS51194">
    <property type="entry name" value="HELICASE_CTER"/>
    <property type="match status" value="1"/>
</dbReference>
<dbReference type="GO" id="GO:0006310">
    <property type="term" value="P:DNA recombination"/>
    <property type="evidence" value="ECO:0007669"/>
    <property type="project" value="InterPro"/>
</dbReference>
<protein>
    <submittedName>
        <fullName evidence="7">ATP-dependent DNA helicase, RecQ family protein</fullName>
    </submittedName>
</protein>
<dbReference type="SMART" id="SM00487">
    <property type="entry name" value="DEXDc"/>
    <property type="match status" value="1"/>
</dbReference>
<dbReference type="PANTHER" id="PTHR13710:SF84">
    <property type="entry name" value="ATP-DEPENDENT DNA HELICASE RECS-RELATED"/>
    <property type="match status" value="1"/>
</dbReference>
<dbReference type="PROSITE" id="PS51192">
    <property type="entry name" value="HELICASE_ATP_BIND_1"/>
    <property type="match status" value="1"/>
</dbReference>
<proteinExistence type="predicted"/>
<dbReference type="GO" id="GO:0030894">
    <property type="term" value="C:replisome"/>
    <property type="evidence" value="ECO:0007669"/>
    <property type="project" value="TreeGrafter"/>
</dbReference>
<dbReference type="InterPro" id="IPR027417">
    <property type="entry name" value="P-loop_NTPase"/>
</dbReference>
<evidence type="ECO:0000256" key="4">
    <source>
        <dbReference type="ARBA" id="ARBA00022840"/>
    </source>
</evidence>
<dbReference type="GO" id="GO:0005524">
    <property type="term" value="F:ATP binding"/>
    <property type="evidence" value="ECO:0007669"/>
    <property type="project" value="UniProtKB-KW"/>
</dbReference>
<evidence type="ECO:0000313" key="7">
    <source>
        <dbReference type="EMBL" id="KRM36557.1"/>
    </source>
</evidence>
<keyword evidence="3 7" id="KW-0347">Helicase</keyword>
<dbReference type="SMART" id="SM00490">
    <property type="entry name" value="HELICc"/>
    <property type="match status" value="1"/>
</dbReference>
<comment type="caution">
    <text evidence="7">The sequence shown here is derived from an EMBL/GenBank/DDBJ whole genome shotgun (WGS) entry which is preliminary data.</text>
</comment>
<feature type="domain" description="Helicase ATP-binding" evidence="5">
    <location>
        <begin position="26"/>
        <end position="193"/>
    </location>
</feature>
<dbReference type="Gene3D" id="3.40.50.300">
    <property type="entry name" value="P-loop containing nucleotide triphosphate hydrolases"/>
    <property type="match status" value="2"/>
</dbReference>
<evidence type="ECO:0000313" key="8">
    <source>
        <dbReference type="Proteomes" id="UP000051236"/>
    </source>
</evidence>
<keyword evidence="1" id="KW-0547">Nucleotide-binding</keyword>
<dbReference type="EMBL" id="AZGA01000002">
    <property type="protein sequence ID" value="KRM36557.1"/>
    <property type="molecule type" value="Genomic_DNA"/>
</dbReference>
<dbReference type="InterPro" id="IPR011545">
    <property type="entry name" value="DEAD/DEAH_box_helicase_dom"/>
</dbReference>
<dbReference type="InterPro" id="IPR014001">
    <property type="entry name" value="Helicase_ATP-bd"/>
</dbReference>
<gene>
    <name evidence="7" type="ORF">FC83_GL002429</name>
</gene>
<dbReference type="Proteomes" id="UP000051236">
    <property type="component" value="Unassembled WGS sequence"/>
</dbReference>
<dbReference type="PATRIC" id="fig|1423734.3.peg.2463"/>
<dbReference type="NCBIfam" id="TIGR00614">
    <property type="entry name" value="recQ_fam"/>
    <property type="match status" value="1"/>
</dbReference>
<organism evidence="7 8">
    <name type="scientific">Agrilactobacillus composti DSM 18527 = JCM 14202</name>
    <dbReference type="NCBI Taxonomy" id="1423734"/>
    <lineage>
        <taxon>Bacteria</taxon>
        <taxon>Bacillati</taxon>
        <taxon>Bacillota</taxon>
        <taxon>Bacilli</taxon>
        <taxon>Lactobacillales</taxon>
        <taxon>Lactobacillaceae</taxon>
        <taxon>Agrilactobacillus</taxon>
    </lineage>
</organism>
<dbReference type="PANTHER" id="PTHR13710">
    <property type="entry name" value="DNA HELICASE RECQ FAMILY MEMBER"/>
    <property type="match status" value="1"/>
</dbReference>
<evidence type="ECO:0000256" key="3">
    <source>
        <dbReference type="ARBA" id="ARBA00022806"/>
    </source>
</evidence>
<dbReference type="STRING" id="1423734.FC83_GL002429"/>
<dbReference type="GO" id="GO:0006281">
    <property type="term" value="P:DNA repair"/>
    <property type="evidence" value="ECO:0007669"/>
    <property type="project" value="TreeGrafter"/>
</dbReference>
<dbReference type="GO" id="GO:0009378">
    <property type="term" value="F:four-way junction helicase activity"/>
    <property type="evidence" value="ECO:0007669"/>
    <property type="project" value="TreeGrafter"/>
</dbReference>
<dbReference type="InterPro" id="IPR004589">
    <property type="entry name" value="DNA_helicase_ATP-dep_RecQ"/>
</dbReference>
<keyword evidence="2" id="KW-0378">Hydrolase</keyword>
<feature type="domain" description="Helicase C-terminal" evidence="6">
    <location>
        <begin position="221"/>
        <end position="368"/>
    </location>
</feature>
<accession>A0A0R1Y3I0</accession>
<evidence type="ECO:0000259" key="5">
    <source>
        <dbReference type="PROSITE" id="PS51192"/>
    </source>
</evidence>
<dbReference type="GO" id="GO:0043590">
    <property type="term" value="C:bacterial nucleoid"/>
    <property type="evidence" value="ECO:0007669"/>
    <property type="project" value="TreeGrafter"/>
</dbReference>
<dbReference type="RefSeq" id="WP_057002262.1">
    <property type="nucleotide sequence ID" value="NZ_AZGA01000002.1"/>
</dbReference>
<evidence type="ECO:0000259" key="6">
    <source>
        <dbReference type="PROSITE" id="PS51194"/>
    </source>
</evidence>
<evidence type="ECO:0000256" key="1">
    <source>
        <dbReference type="ARBA" id="ARBA00022741"/>
    </source>
</evidence>
<keyword evidence="8" id="KW-1185">Reference proteome</keyword>
<dbReference type="eggNOG" id="COG0514">
    <property type="taxonomic scope" value="Bacteria"/>
</dbReference>
<sequence>MNAQIETVLKSKFGYDHFRPGQAQIIQGVLDQQNVLGILPTGSGKSLCYQLPTYIQGGLTVVVSPLISLMQDQVIQLNLQGEKRVISLNSTLNMVEQQAILSNLSHYLFLLIAPETLGRRDVLTRLQQIGVQLLVIDEAHCISQWGVDFRPSYLQLGTIRAKLRPKSTLMLTATATQRVQQDILEKLGVSATTQKVTFSVDRPNIFLDVLQCPDDQAKVAQLKELLPHLALPGIIYFGSRKKAQAMAQIIQQDLGISAAYYHGALATKDRYLIQQRFMAHQLQVICATNAFGMGINKKDIRFVIHYHLPTNFESYLQEIGRAGRDGQQSIAIGFNSPDDYQRQLALLHMGLPDDTMIKLFYQQPKKFANTGDTAFDLLWAYQQNGFDQQQVQKLLQHKLIEKQQELTAFNQFIQSQGCRRQLLLAHFGNELTHPHDEQCCYRGFDPKPLVRLKQIGLYVNQQPIADQQVLATQPRKWQQILRHILE</sequence>
<dbReference type="GO" id="GO:0003676">
    <property type="term" value="F:nucleic acid binding"/>
    <property type="evidence" value="ECO:0007669"/>
    <property type="project" value="InterPro"/>
</dbReference>
<dbReference type="Pfam" id="PF00271">
    <property type="entry name" value="Helicase_C"/>
    <property type="match status" value="1"/>
</dbReference>
<dbReference type="SUPFAM" id="SSF52540">
    <property type="entry name" value="P-loop containing nucleoside triphosphate hydrolases"/>
    <property type="match status" value="1"/>
</dbReference>
<dbReference type="GO" id="GO:0005737">
    <property type="term" value="C:cytoplasm"/>
    <property type="evidence" value="ECO:0007669"/>
    <property type="project" value="TreeGrafter"/>
</dbReference>
<dbReference type="CDD" id="cd17920">
    <property type="entry name" value="DEXHc_RecQ"/>
    <property type="match status" value="1"/>
</dbReference>
<dbReference type="GO" id="GO:0043138">
    <property type="term" value="F:3'-5' DNA helicase activity"/>
    <property type="evidence" value="ECO:0007669"/>
    <property type="project" value="TreeGrafter"/>
</dbReference>
<reference evidence="7 8" key="1">
    <citation type="journal article" date="2015" name="Genome Announc.">
        <title>Expanding the biotechnology potential of lactobacilli through comparative genomics of 213 strains and associated genera.</title>
        <authorList>
            <person name="Sun Z."/>
            <person name="Harris H.M."/>
            <person name="McCann A."/>
            <person name="Guo C."/>
            <person name="Argimon S."/>
            <person name="Zhang W."/>
            <person name="Yang X."/>
            <person name="Jeffery I.B."/>
            <person name="Cooney J.C."/>
            <person name="Kagawa T.F."/>
            <person name="Liu W."/>
            <person name="Song Y."/>
            <person name="Salvetti E."/>
            <person name="Wrobel A."/>
            <person name="Rasinkangas P."/>
            <person name="Parkhill J."/>
            <person name="Rea M.C."/>
            <person name="O'Sullivan O."/>
            <person name="Ritari J."/>
            <person name="Douillard F.P."/>
            <person name="Paul Ross R."/>
            <person name="Yang R."/>
            <person name="Briner A.E."/>
            <person name="Felis G.E."/>
            <person name="de Vos W.M."/>
            <person name="Barrangou R."/>
            <person name="Klaenhammer T.R."/>
            <person name="Caufield P.W."/>
            <person name="Cui Y."/>
            <person name="Zhang H."/>
            <person name="O'Toole P.W."/>
        </authorList>
    </citation>
    <scope>NUCLEOTIDE SEQUENCE [LARGE SCALE GENOMIC DNA]</scope>
    <source>
        <strain evidence="7 8">DSM 18527</strain>
    </source>
</reference>
<dbReference type="AlphaFoldDB" id="A0A0R1Y3I0"/>
<name>A0A0R1Y3I0_9LACO</name>